<dbReference type="CDD" id="cd06170">
    <property type="entry name" value="LuxR_C_like"/>
    <property type="match status" value="1"/>
</dbReference>
<sequence length="431" mass="46133">MSFLKVPGEPKLVASGLGIWGWLLSFPFYGPISGLPPFEGAPYLAHSFVAAHALGFLFFALGKGREFLSGRRPLFFTAAATLFFPAAFFVAFPLGLFFSAAAGMLSAFPVLSWTLALAGHKKEKRAFLFVSAVAGANILCQLYYLAAARLLSPFAVLAVSTAGYVAGSCLLQGPSNSARKESRAPSARDYAPLLLFVAAVYPAGGFFYRSFMPLAGQFFFESYGFLPYVCALALGAALLRRLSLAGLAGLSVSVLGISLLVLGFFPGEGLPFLFAACGGILFGLGCADLFLWLSLLEKASAGRNRTLGLCLFANVAVLGVVGMLADVAGFVQIFRAPSAAFASAALLFAFTPAVFSRLSTTNAPDTLSDRLAWLTSAERKVLDLLLKDLSYQEIASQLYISTNTVKYHVRNIYRKMGCSSRQELYVRCKKL</sequence>
<dbReference type="Proteomes" id="UP000256329">
    <property type="component" value="Unassembled WGS sequence"/>
</dbReference>
<dbReference type="SMART" id="SM00421">
    <property type="entry name" value="HTH_LUXR"/>
    <property type="match status" value="1"/>
</dbReference>
<dbReference type="PRINTS" id="PR00038">
    <property type="entry name" value="HTHLUXR"/>
</dbReference>
<dbReference type="PANTHER" id="PTHR44688">
    <property type="entry name" value="DNA-BINDING TRANSCRIPTIONAL ACTIVATOR DEVR_DOSR"/>
    <property type="match status" value="1"/>
</dbReference>
<reference evidence="6 7" key="1">
    <citation type="submission" date="2018-08" db="EMBL/GenBank/DDBJ databases">
        <title>Form III RuBisCO-mediated autotrophy in Thermodesulfobium bacteria.</title>
        <authorList>
            <person name="Toshchakov S.V."/>
            <person name="Kublanov I.V."/>
            <person name="Frolov E."/>
            <person name="Bonch-Osmolovskaya E.A."/>
            <person name="Tourova T.P."/>
            <person name="Chernych N.A."/>
            <person name="Lebedinsky A.V."/>
        </authorList>
    </citation>
    <scope>NUCLEOTIDE SEQUENCE [LARGE SCALE GENOMIC DNA]</scope>
    <source>
        <strain evidence="6 7">SR</strain>
    </source>
</reference>
<dbReference type="PROSITE" id="PS50043">
    <property type="entry name" value="HTH_LUXR_2"/>
    <property type="match status" value="1"/>
</dbReference>
<evidence type="ECO:0000256" key="2">
    <source>
        <dbReference type="ARBA" id="ARBA00023125"/>
    </source>
</evidence>
<dbReference type="GO" id="GO:0003677">
    <property type="term" value="F:DNA binding"/>
    <property type="evidence" value="ECO:0007669"/>
    <property type="project" value="UniProtKB-KW"/>
</dbReference>
<feature type="transmembrane region" description="Helical" evidence="4">
    <location>
        <begin position="339"/>
        <end position="358"/>
    </location>
</feature>
<dbReference type="AlphaFoldDB" id="A0A3D8P0V2"/>
<feature type="transmembrane region" description="Helical" evidence="4">
    <location>
        <begin position="220"/>
        <end position="239"/>
    </location>
</feature>
<dbReference type="SUPFAM" id="SSF46894">
    <property type="entry name" value="C-terminal effector domain of the bipartite response regulators"/>
    <property type="match status" value="1"/>
</dbReference>
<dbReference type="Pfam" id="PF00196">
    <property type="entry name" value="GerE"/>
    <property type="match status" value="1"/>
</dbReference>
<dbReference type="PANTHER" id="PTHR44688:SF16">
    <property type="entry name" value="DNA-BINDING TRANSCRIPTIONAL ACTIVATOR DEVR_DOSR"/>
    <property type="match status" value="1"/>
</dbReference>
<feature type="transmembrane region" description="Helical" evidence="4">
    <location>
        <begin position="307"/>
        <end position="333"/>
    </location>
</feature>
<evidence type="ECO:0000313" key="7">
    <source>
        <dbReference type="Proteomes" id="UP000256329"/>
    </source>
</evidence>
<dbReference type="RefSeq" id="WP_115793408.1">
    <property type="nucleotide sequence ID" value="NZ_QSLN01000029.1"/>
</dbReference>
<feature type="transmembrane region" description="Helical" evidence="4">
    <location>
        <begin position="246"/>
        <end position="266"/>
    </location>
</feature>
<dbReference type="PROSITE" id="PS00622">
    <property type="entry name" value="HTH_LUXR_1"/>
    <property type="match status" value="1"/>
</dbReference>
<dbReference type="EMBL" id="QSLN01000029">
    <property type="protein sequence ID" value="RDV80881.1"/>
    <property type="molecule type" value="Genomic_DNA"/>
</dbReference>
<feature type="transmembrane region" description="Helical" evidence="4">
    <location>
        <begin position="12"/>
        <end position="32"/>
    </location>
</feature>
<feature type="transmembrane region" description="Helical" evidence="4">
    <location>
        <begin position="150"/>
        <end position="170"/>
    </location>
</feature>
<keyword evidence="4" id="KW-0812">Transmembrane</keyword>
<evidence type="ECO:0000256" key="1">
    <source>
        <dbReference type="ARBA" id="ARBA00023015"/>
    </source>
</evidence>
<dbReference type="GO" id="GO:0006355">
    <property type="term" value="P:regulation of DNA-templated transcription"/>
    <property type="evidence" value="ECO:0007669"/>
    <property type="project" value="InterPro"/>
</dbReference>
<dbReference type="OrthoDB" id="1727356at2"/>
<keyword evidence="3" id="KW-0804">Transcription</keyword>
<feature type="transmembrane region" description="Helical" evidence="4">
    <location>
        <begin position="126"/>
        <end position="144"/>
    </location>
</feature>
<proteinExistence type="predicted"/>
<feature type="transmembrane region" description="Helical" evidence="4">
    <location>
        <begin position="44"/>
        <end position="62"/>
    </location>
</feature>
<accession>A0A3D8P0V2</accession>
<evidence type="ECO:0000256" key="3">
    <source>
        <dbReference type="ARBA" id="ARBA00023163"/>
    </source>
</evidence>
<evidence type="ECO:0000259" key="5">
    <source>
        <dbReference type="PROSITE" id="PS50043"/>
    </source>
</evidence>
<keyword evidence="4" id="KW-1133">Transmembrane helix</keyword>
<dbReference type="InterPro" id="IPR016032">
    <property type="entry name" value="Sig_transdc_resp-reg_C-effctor"/>
</dbReference>
<name>A0A3D8P0V2_9THEO</name>
<feature type="transmembrane region" description="Helical" evidence="4">
    <location>
        <begin position="98"/>
        <end position="119"/>
    </location>
</feature>
<feature type="domain" description="HTH luxR-type" evidence="5">
    <location>
        <begin position="367"/>
        <end position="431"/>
    </location>
</feature>
<gene>
    <name evidence="6" type="ORF">DXX99_10370</name>
</gene>
<dbReference type="InterPro" id="IPR000792">
    <property type="entry name" value="Tscrpt_reg_LuxR_C"/>
</dbReference>
<keyword evidence="7" id="KW-1185">Reference proteome</keyword>
<protein>
    <submittedName>
        <fullName evidence="6">LuxR family transcriptional regulator</fullName>
    </submittedName>
</protein>
<feature type="transmembrane region" description="Helical" evidence="4">
    <location>
        <begin position="272"/>
        <end position="295"/>
    </location>
</feature>
<dbReference type="Gene3D" id="1.10.10.10">
    <property type="entry name" value="Winged helix-like DNA-binding domain superfamily/Winged helix DNA-binding domain"/>
    <property type="match status" value="1"/>
</dbReference>
<keyword evidence="4" id="KW-0472">Membrane</keyword>
<evidence type="ECO:0000313" key="6">
    <source>
        <dbReference type="EMBL" id="RDV80881.1"/>
    </source>
</evidence>
<comment type="caution">
    <text evidence="6">The sequence shown here is derived from an EMBL/GenBank/DDBJ whole genome shotgun (WGS) entry which is preliminary data.</text>
</comment>
<feature type="transmembrane region" description="Helical" evidence="4">
    <location>
        <begin position="74"/>
        <end position="92"/>
    </location>
</feature>
<evidence type="ECO:0000256" key="4">
    <source>
        <dbReference type="SAM" id="Phobius"/>
    </source>
</evidence>
<keyword evidence="1" id="KW-0805">Transcription regulation</keyword>
<feature type="transmembrane region" description="Helical" evidence="4">
    <location>
        <begin position="190"/>
        <end position="208"/>
    </location>
</feature>
<dbReference type="InterPro" id="IPR036388">
    <property type="entry name" value="WH-like_DNA-bd_sf"/>
</dbReference>
<organism evidence="6 7">
    <name type="scientific">Ammonifex thiophilus</name>
    <dbReference type="NCBI Taxonomy" id="444093"/>
    <lineage>
        <taxon>Bacteria</taxon>
        <taxon>Bacillati</taxon>
        <taxon>Bacillota</taxon>
        <taxon>Clostridia</taxon>
        <taxon>Thermoanaerobacterales</taxon>
        <taxon>Thermoanaerobacteraceae</taxon>
        <taxon>Ammonifex</taxon>
    </lineage>
</organism>
<keyword evidence="2" id="KW-0238">DNA-binding</keyword>